<dbReference type="Gene3D" id="3.50.50.60">
    <property type="entry name" value="FAD/NAD(P)-binding domain"/>
    <property type="match status" value="1"/>
</dbReference>
<comment type="caution">
    <text evidence="6">The sequence shown here is derived from an EMBL/GenBank/DDBJ whole genome shotgun (WGS) entry which is preliminary data.</text>
</comment>
<evidence type="ECO:0000259" key="5">
    <source>
        <dbReference type="Pfam" id="PF22780"/>
    </source>
</evidence>
<dbReference type="Gene3D" id="1.10.8.260">
    <property type="entry name" value="HI0933 insert domain-like"/>
    <property type="match status" value="1"/>
</dbReference>
<comment type="cofactor">
    <cofactor evidence="1">
        <name>FAD</name>
        <dbReference type="ChEBI" id="CHEBI:57692"/>
    </cofactor>
</comment>
<dbReference type="NCBIfam" id="TIGR00275">
    <property type="entry name" value="aminoacetone oxidase family FAD-binding enzyme"/>
    <property type="match status" value="1"/>
</dbReference>
<evidence type="ECO:0000256" key="3">
    <source>
        <dbReference type="ARBA" id="ARBA00022827"/>
    </source>
</evidence>
<dbReference type="Pfam" id="PF03486">
    <property type="entry name" value="HI0933_like"/>
    <property type="match status" value="1"/>
</dbReference>
<proteinExistence type="predicted"/>
<evidence type="ECO:0000256" key="1">
    <source>
        <dbReference type="ARBA" id="ARBA00001974"/>
    </source>
</evidence>
<dbReference type="PRINTS" id="PR00368">
    <property type="entry name" value="FADPNR"/>
</dbReference>
<reference evidence="6 7" key="1">
    <citation type="submission" date="2018-10" db="EMBL/GenBank/DDBJ databases">
        <title>Genomic Encyclopedia of Archaeal and Bacterial Type Strains, Phase II (KMG-II): from individual species to whole genera.</title>
        <authorList>
            <person name="Goeker M."/>
        </authorList>
    </citation>
    <scope>NUCLEOTIDE SEQUENCE [LARGE SCALE GENOMIC DNA]</scope>
    <source>
        <strain evidence="6 7">DSM 25230</strain>
    </source>
</reference>
<dbReference type="InterPro" id="IPR055178">
    <property type="entry name" value="RsdA/BaiN/AoA(So)-like_dom"/>
</dbReference>
<dbReference type="Pfam" id="PF22780">
    <property type="entry name" value="HI0933_like_1st"/>
    <property type="match status" value="1"/>
</dbReference>
<dbReference type="AlphaFoldDB" id="A0A495EEH0"/>
<keyword evidence="2" id="KW-0285">Flavoprotein</keyword>
<keyword evidence="3" id="KW-0274">FAD</keyword>
<dbReference type="PANTHER" id="PTHR42887:SF2">
    <property type="entry name" value="OS12G0638800 PROTEIN"/>
    <property type="match status" value="1"/>
</dbReference>
<dbReference type="RefSeq" id="WP_121064964.1">
    <property type="nucleotide sequence ID" value="NZ_RBIQ01000007.1"/>
</dbReference>
<organism evidence="6 7">
    <name type="scientific">Maribacter vaceletii</name>
    <dbReference type="NCBI Taxonomy" id="1206816"/>
    <lineage>
        <taxon>Bacteria</taxon>
        <taxon>Pseudomonadati</taxon>
        <taxon>Bacteroidota</taxon>
        <taxon>Flavobacteriia</taxon>
        <taxon>Flavobacteriales</taxon>
        <taxon>Flavobacteriaceae</taxon>
        <taxon>Maribacter</taxon>
    </lineage>
</organism>
<evidence type="ECO:0000259" key="4">
    <source>
        <dbReference type="Pfam" id="PF03486"/>
    </source>
</evidence>
<dbReference type="InterPro" id="IPR057661">
    <property type="entry name" value="RsdA/BaiN/AoA(So)_Rossmann"/>
</dbReference>
<dbReference type="InterPro" id="IPR023166">
    <property type="entry name" value="BaiN-like_dom_sf"/>
</dbReference>
<dbReference type="PANTHER" id="PTHR42887">
    <property type="entry name" value="OS12G0638800 PROTEIN"/>
    <property type="match status" value="1"/>
</dbReference>
<feature type="domain" description="RsdA/BaiN/AoA(So)-like insert" evidence="5">
    <location>
        <begin position="186"/>
        <end position="365"/>
    </location>
</feature>
<evidence type="ECO:0008006" key="8">
    <source>
        <dbReference type="Google" id="ProtNLM"/>
    </source>
</evidence>
<gene>
    <name evidence="6" type="ORF">CLV91_1228</name>
</gene>
<dbReference type="Gene3D" id="2.40.30.10">
    <property type="entry name" value="Translation factors"/>
    <property type="match status" value="1"/>
</dbReference>
<dbReference type="InterPro" id="IPR004792">
    <property type="entry name" value="BaiN-like"/>
</dbReference>
<name>A0A495EEH0_9FLAO</name>
<dbReference type="SUPFAM" id="SSF51905">
    <property type="entry name" value="FAD/NAD(P)-binding domain"/>
    <property type="match status" value="1"/>
</dbReference>
<dbReference type="PRINTS" id="PR00411">
    <property type="entry name" value="PNDRDTASEI"/>
</dbReference>
<dbReference type="InterPro" id="IPR036188">
    <property type="entry name" value="FAD/NAD-bd_sf"/>
</dbReference>
<dbReference type="OrthoDB" id="9773233at2"/>
<accession>A0A495EEH0</accession>
<evidence type="ECO:0000313" key="6">
    <source>
        <dbReference type="EMBL" id="RKR15146.1"/>
    </source>
</evidence>
<evidence type="ECO:0000256" key="2">
    <source>
        <dbReference type="ARBA" id="ARBA00022630"/>
    </source>
</evidence>
<dbReference type="Proteomes" id="UP000269412">
    <property type="component" value="Unassembled WGS sequence"/>
</dbReference>
<dbReference type="SUPFAM" id="SSF160996">
    <property type="entry name" value="HI0933 insert domain-like"/>
    <property type="match status" value="1"/>
</dbReference>
<sequence>MFDVLIIGGGASGFFAAIHIAENNPNLKIGILEKGKDVLSKVRISGGGRCNVTHAEFDPKELSKNYPRGEKEILGPFHTYCSGDTVGFFSEKGVNLKIEEDGRMFPESNSSQTIIDCFLTEATKLGIKIITQNAVVNLETLPQEKGWKITCVKEIFECKKLLIATGSSPKIWSILKGLGHKIVPPVPSLFTFNTKDSRISNIPGVSTNAKVKVVSKNKVSTKITVPLKSAPKQETLLETEGPVLVTHWGLSGPAILKLSAWGATILNNFDYKFMIVVNWLPDFHEGAIVDYLMQIKEVEAKKTILRTKAVELPRRLWVNLVKASGINETLKWADVTKNQLQLLADQLTNCKIKVDGKSTFKEEFVTAGGVDLKEINFKTYKSKNLQNLYFAGEVINVDAITGGFNFQNAWTSGYIAAQGITSEF</sequence>
<evidence type="ECO:0000313" key="7">
    <source>
        <dbReference type="Proteomes" id="UP000269412"/>
    </source>
</evidence>
<feature type="domain" description="RsdA/BaiN/AoA(So)-like Rossmann fold-like" evidence="4">
    <location>
        <begin position="3"/>
        <end position="418"/>
    </location>
</feature>
<keyword evidence="7" id="KW-1185">Reference proteome</keyword>
<dbReference type="EMBL" id="RBIQ01000007">
    <property type="protein sequence ID" value="RKR15146.1"/>
    <property type="molecule type" value="Genomic_DNA"/>
</dbReference>
<protein>
    <recommendedName>
        <fullName evidence="8">Flavoprotein</fullName>
    </recommendedName>
</protein>